<dbReference type="PANTHER" id="PTHR42870">
    <property type="entry name" value="ACETYL-COA C-ACETYLTRANSFERASE"/>
    <property type="match status" value="1"/>
</dbReference>
<organism evidence="3 4">
    <name type="scientific">Rhizorhabdus histidinilytica</name>
    <dbReference type="NCBI Taxonomy" id="439228"/>
    <lineage>
        <taxon>Bacteria</taxon>
        <taxon>Pseudomonadati</taxon>
        <taxon>Pseudomonadota</taxon>
        <taxon>Alphaproteobacteria</taxon>
        <taxon>Sphingomonadales</taxon>
        <taxon>Sphingomonadaceae</taxon>
        <taxon>Rhizorhabdus</taxon>
    </lineage>
</organism>
<gene>
    <name evidence="3" type="ORF">SAMN06295920_12039</name>
</gene>
<dbReference type="Proteomes" id="UP000189818">
    <property type="component" value="Unassembled WGS sequence"/>
</dbReference>
<dbReference type="CDD" id="cd00829">
    <property type="entry name" value="SCP-x_thiolase"/>
    <property type="match status" value="1"/>
</dbReference>
<keyword evidence="4" id="KW-1185">Reference proteome</keyword>
<dbReference type="NCBIfam" id="NF005704">
    <property type="entry name" value="PRK07516.1"/>
    <property type="match status" value="1"/>
</dbReference>
<name>A0A1T5GUU8_9SPHN</name>
<dbReference type="Pfam" id="PF22691">
    <property type="entry name" value="Thiolase_C_1"/>
    <property type="match status" value="1"/>
</dbReference>
<dbReference type="EMBL" id="FUYM01000020">
    <property type="protein sequence ID" value="SKC12193.1"/>
    <property type="molecule type" value="Genomic_DNA"/>
</dbReference>
<dbReference type="SUPFAM" id="SSF53901">
    <property type="entry name" value="Thiolase-like"/>
    <property type="match status" value="1"/>
</dbReference>
<dbReference type="OrthoDB" id="9785768at2"/>
<dbReference type="Pfam" id="PF00108">
    <property type="entry name" value="Thiolase_N"/>
    <property type="match status" value="1"/>
</dbReference>
<dbReference type="Gene3D" id="3.40.47.10">
    <property type="match status" value="1"/>
</dbReference>
<feature type="domain" description="Thiolase N-terminal" evidence="1">
    <location>
        <begin position="5"/>
        <end position="224"/>
    </location>
</feature>
<dbReference type="InterPro" id="IPR002155">
    <property type="entry name" value="Thiolase"/>
</dbReference>
<evidence type="ECO:0000259" key="2">
    <source>
        <dbReference type="Pfam" id="PF22691"/>
    </source>
</evidence>
<proteinExistence type="predicted"/>
<reference evidence="4" key="1">
    <citation type="submission" date="2017-02" db="EMBL/GenBank/DDBJ databases">
        <authorList>
            <person name="Varghese N."/>
            <person name="Submissions S."/>
        </authorList>
    </citation>
    <scope>NUCLEOTIDE SEQUENCE [LARGE SCALE GENOMIC DNA]</scope>
    <source>
        <strain evidence="4">UM2</strain>
    </source>
</reference>
<evidence type="ECO:0000259" key="1">
    <source>
        <dbReference type="Pfam" id="PF00108"/>
    </source>
</evidence>
<dbReference type="InterPro" id="IPR055140">
    <property type="entry name" value="Thiolase_C_2"/>
</dbReference>
<dbReference type="InterPro" id="IPR020616">
    <property type="entry name" value="Thiolase_N"/>
</dbReference>
<protein>
    <submittedName>
        <fullName evidence="3">Acetyl-CoA C-acetyltransferase</fullName>
    </submittedName>
</protein>
<dbReference type="PIRSF" id="PIRSF000429">
    <property type="entry name" value="Ac-CoA_Ac_transf"/>
    <property type="match status" value="1"/>
</dbReference>
<keyword evidence="3" id="KW-0808">Transferase</keyword>
<dbReference type="PANTHER" id="PTHR42870:SF1">
    <property type="entry name" value="NON-SPECIFIC LIPID-TRANSFER PROTEIN-LIKE 2"/>
    <property type="match status" value="1"/>
</dbReference>
<evidence type="ECO:0000313" key="4">
    <source>
        <dbReference type="Proteomes" id="UP000189818"/>
    </source>
</evidence>
<dbReference type="STRING" id="439228.SAMN06295920_12039"/>
<dbReference type="AlphaFoldDB" id="A0A1T5GUU8"/>
<dbReference type="RefSeq" id="WP_139385162.1">
    <property type="nucleotide sequence ID" value="NZ_FUYM01000020.1"/>
</dbReference>
<accession>A0A1T5GUU8</accession>
<dbReference type="InterPro" id="IPR016039">
    <property type="entry name" value="Thiolase-like"/>
</dbReference>
<sequence>MDAHIVGWGHTRFGKLGDLDLEALIREAAVDAMVNAGVTGDDIDGVWLGNFNSGLVPDGFCSSMILHADPGLRFKPAIRCENACASGSAAIYSALDAINSGRCRIALVVGAEKMTALDTAGVTSALGGASYQAEEQGMSFPQIFARFAQAYDAAYGDPAEALAHIAVKNHDNAMRNPLAHMHKPVDFDFCMTVSERNPMIAAPLKLSDCSLISDGAAALVIAHRSVLDRFSRAVGFRAAEMVSDYLPLSAKRLEHFEGPSRAIQQAYKTAGITVDDLDLAEVHDCFTIAELLSVEALGLAEPGQGTAVVREGQTTRQGRLPINLSGGLKAKGHPVGATGVSMHVMVARQLLGETGDMQLDEAPELGLCLNLGGGAVNSAVSILEPVKA</sequence>
<dbReference type="GO" id="GO:0003988">
    <property type="term" value="F:acetyl-CoA C-acyltransferase activity"/>
    <property type="evidence" value="ECO:0007669"/>
    <property type="project" value="UniProtKB-ARBA"/>
</dbReference>
<feature type="domain" description="Thiolase C-terminal" evidence="2">
    <location>
        <begin position="256"/>
        <end position="384"/>
    </location>
</feature>
<evidence type="ECO:0000313" key="3">
    <source>
        <dbReference type="EMBL" id="SKC12193.1"/>
    </source>
</evidence>